<dbReference type="EMBL" id="KE345262">
    <property type="protein sequence ID" value="EXB97297.1"/>
    <property type="molecule type" value="Genomic_DNA"/>
</dbReference>
<keyword evidence="3" id="KW-1185">Reference proteome</keyword>
<feature type="region of interest" description="Disordered" evidence="1">
    <location>
        <begin position="69"/>
        <end position="104"/>
    </location>
</feature>
<dbReference type="AlphaFoldDB" id="W9RMA4"/>
<evidence type="ECO:0000256" key="1">
    <source>
        <dbReference type="SAM" id="MobiDB-lite"/>
    </source>
</evidence>
<dbReference type="Proteomes" id="UP000030645">
    <property type="component" value="Unassembled WGS sequence"/>
</dbReference>
<accession>W9RMA4</accession>
<reference evidence="3" key="1">
    <citation type="submission" date="2013-01" db="EMBL/GenBank/DDBJ databases">
        <title>Draft Genome Sequence of a Mulberry Tree, Morus notabilis C.K. Schneid.</title>
        <authorList>
            <person name="He N."/>
            <person name="Zhao S."/>
        </authorList>
    </citation>
    <scope>NUCLEOTIDE SEQUENCE</scope>
</reference>
<feature type="compositionally biased region" description="Polar residues" evidence="1">
    <location>
        <begin position="76"/>
        <end position="94"/>
    </location>
</feature>
<proteinExistence type="predicted"/>
<evidence type="ECO:0000313" key="3">
    <source>
        <dbReference type="Proteomes" id="UP000030645"/>
    </source>
</evidence>
<evidence type="ECO:0000313" key="2">
    <source>
        <dbReference type="EMBL" id="EXB97297.1"/>
    </source>
</evidence>
<sequence>MDCAIDWPTQGPSLLIMSLDRSAHYRFRWIYTVRASMLSSQDCNTNMNDKENITCAEKKPERTIKVRNGLAKNDGLVNSNEVKQDTSTTNSNVPEVSKGVKKHY</sequence>
<name>W9RMA4_9ROSA</name>
<organism evidence="2 3">
    <name type="scientific">Morus notabilis</name>
    <dbReference type="NCBI Taxonomy" id="981085"/>
    <lineage>
        <taxon>Eukaryota</taxon>
        <taxon>Viridiplantae</taxon>
        <taxon>Streptophyta</taxon>
        <taxon>Embryophyta</taxon>
        <taxon>Tracheophyta</taxon>
        <taxon>Spermatophyta</taxon>
        <taxon>Magnoliopsida</taxon>
        <taxon>eudicotyledons</taxon>
        <taxon>Gunneridae</taxon>
        <taxon>Pentapetalae</taxon>
        <taxon>rosids</taxon>
        <taxon>fabids</taxon>
        <taxon>Rosales</taxon>
        <taxon>Moraceae</taxon>
        <taxon>Moreae</taxon>
        <taxon>Morus</taxon>
    </lineage>
</organism>
<protein>
    <submittedName>
        <fullName evidence="2">Uncharacterized protein</fullName>
    </submittedName>
</protein>
<gene>
    <name evidence="2" type="ORF">L484_024158</name>
</gene>